<dbReference type="Proteomes" id="UP000240880">
    <property type="component" value="Unassembled WGS sequence"/>
</dbReference>
<sequence length="226" mass="23731">MSFGAPECFFRGDNSQFIQAQQIFSQAVSQGVTLVASAGDDGAQEGCASPSALFPSSDPLVLAVGGTHLNVGKSGEYISESAWNDEEDEFLLAQGVSFAYTTGGAPSIFFNAPSYQKGVSVTPFDCTTSSLSSCSVGTPFTPSARVTSDVSYDADLDGGVLVYWSAIPSQAGFYIVGGTSAGAPQWSAALAIAYQYAHAYLGLSIRTFTSSLEPRRFTTFHKAQTR</sequence>
<dbReference type="AlphaFoldDB" id="A0A2R6A765"/>
<gene>
    <name evidence="2" type="ORF">B9Q01_08695</name>
</gene>
<dbReference type="GO" id="GO:0006508">
    <property type="term" value="P:proteolysis"/>
    <property type="evidence" value="ECO:0007669"/>
    <property type="project" value="InterPro"/>
</dbReference>
<comment type="caution">
    <text evidence="2">The sequence shown here is derived from an EMBL/GenBank/DDBJ whole genome shotgun (WGS) entry which is preliminary data.</text>
</comment>
<dbReference type="PANTHER" id="PTHR14218:SF15">
    <property type="entry name" value="TRIPEPTIDYL-PEPTIDASE 1"/>
    <property type="match status" value="1"/>
</dbReference>
<evidence type="ECO:0000313" key="2">
    <source>
        <dbReference type="EMBL" id="PSN82214.1"/>
    </source>
</evidence>
<reference evidence="2 3" key="1">
    <citation type="submission" date="2017-04" db="EMBL/GenBank/DDBJ databases">
        <title>Novel microbial lineages endemic to geothermal iron-oxide mats fill important gaps in the evolutionary history of Archaea.</title>
        <authorList>
            <person name="Jay Z.J."/>
            <person name="Beam J.P."/>
            <person name="Dlakic M."/>
            <person name="Rusch D.B."/>
            <person name="Kozubal M.A."/>
            <person name="Inskeep W.P."/>
        </authorList>
    </citation>
    <scope>NUCLEOTIDE SEQUENCE [LARGE SCALE GENOMIC DNA]</scope>
    <source>
        <strain evidence="2">OSP_D</strain>
    </source>
</reference>
<dbReference type="PROSITE" id="PS51695">
    <property type="entry name" value="SEDOLISIN"/>
    <property type="match status" value="1"/>
</dbReference>
<dbReference type="InterPro" id="IPR000209">
    <property type="entry name" value="Peptidase_S8/S53_dom"/>
</dbReference>
<proteinExistence type="predicted"/>
<organism evidence="2 3">
    <name type="scientific">Candidatus Marsarchaeota G1 archaeon OSP_D</name>
    <dbReference type="NCBI Taxonomy" id="1978155"/>
    <lineage>
        <taxon>Archaea</taxon>
        <taxon>Candidatus Marsarchaeota</taxon>
        <taxon>Candidatus Marsarchaeota group 1</taxon>
    </lineage>
</organism>
<dbReference type="GO" id="GO:0008240">
    <property type="term" value="F:tripeptidyl-peptidase activity"/>
    <property type="evidence" value="ECO:0007669"/>
    <property type="project" value="TreeGrafter"/>
</dbReference>
<protein>
    <recommendedName>
        <fullName evidence="1">Peptidase S53 domain-containing protein</fullName>
    </recommendedName>
</protein>
<dbReference type="InterPro" id="IPR030400">
    <property type="entry name" value="Sedolisin_dom"/>
</dbReference>
<feature type="domain" description="Peptidase S53" evidence="1">
    <location>
        <begin position="1"/>
        <end position="226"/>
    </location>
</feature>
<evidence type="ECO:0000259" key="1">
    <source>
        <dbReference type="PROSITE" id="PS51695"/>
    </source>
</evidence>
<dbReference type="PANTHER" id="PTHR14218">
    <property type="entry name" value="PROTEASE S8 TRIPEPTIDYL PEPTIDASE I CLN2"/>
    <property type="match status" value="1"/>
</dbReference>
<dbReference type="GO" id="GO:0004252">
    <property type="term" value="F:serine-type endopeptidase activity"/>
    <property type="evidence" value="ECO:0007669"/>
    <property type="project" value="InterPro"/>
</dbReference>
<dbReference type="InterPro" id="IPR036852">
    <property type="entry name" value="Peptidase_S8/S53_dom_sf"/>
</dbReference>
<dbReference type="InterPro" id="IPR050819">
    <property type="entry name" value="Tripeptidyl-peptidase_I"/>
</dbReference>
<dbReference type="PROSITE" id="PS51892">
    <property type="entry name" value="SUBTILASE"/>
    <property type="match status" value="1"/>
</dbReference>
<dbReference type="EMBL" id="NEXC01000091">
    <property type="protein sequence ID" value="PSN82214.1"/>
    <property type="molecule type" value="Genomic_DNA"/>
</dbReference>
<accession>A0A2R6A765</accession>
<dbReference type="Gene3D" id="3.40.50.200">
    <property type="entry name" value="Peptidase S8/S53 domain"/>
    <property type="match status" value="1"/>
</dbReference>
<dbReference type="SUPFAM" id="SSF52743">
    <property type="entry name" value="Subtilisin-like"/>
    <property type="match status" value="1"/>
</dbReference>
<dbReference type="Pfam" id="PF00082">
    <property type="entry name" value="Peptidase_S8"/>
    <property type="match status" value="1"/>
</dbReference>
<evidence type="ECO:0000313" key="3">
    <source>
        <dbReference type="Proteomes" id="UP000240880"/>
    </source>
</evidence>
<name>A0A2R6A765_9ARCH</name>